<evidence type="ECO:0000313" key="1">
    <source>
        <dbReference type="EMBL" id="JAD27646.1"/>
    </source>
</evidence>
<organism evidence="1">
    <name type="scientific">Arundo donax</name>
    <name type="common">Giant reed</name>
    <name type="synonym">Donax arundinaceus</name>
    <dbReference type="NCBI Taxonomy" id="35708"/>
    <lineage>
        <taxon>Eukaryota</taxon>
        <taxon>Viridiplantae</taxon>
        <taxon>Streptophyta</taxon>
        <taxon>Embryophyta</taxon>
        <taxon>Tracheophyta</taxon>
        <taxon>Spermatophyta</taxon>
        <taxon>Magnoliopsida</taxon>
        <taxon>Liliopsida</taxon>
        <taxon>Poales</taxon>
        <taxon>Poaceae</taxon>
        <taxon>PACMAD clade</taxon>
        <taxon>Arundinoideae</taxon>
        <taxon>Arundineae</taxon>
        <taxon>Arundo</taxon>
    </lineage>
</organism>
<dbReference type="EMBL" id="GBRH01270249">
    <property type="protein sequence ID" value="JAD27646.1"/>
    <property type="molecule type" value="Transcribed_RNA"/>
</dbReference>
<dbReference type="AlphaFoldDB" id="A0A0A8YP22"/>
<sequence>MQSLGLFSSSNQRNLLSSGFSV</sequence>
<name>A0A0A8YP22_ARUDO</name>
<accession>A0A0A8YP22</accession>
<reference evidence="1" key="1">
    <citation type="submission" date="2014-09" db="EMBL/GenBank/DDBJ databases">
        <authorList>
            <person name="Magalhaes I.L.F."/>
            <person name="Oliveira U."/>
            <person name="Santos F.R."/>
            <person name="Vidigal T.H.D.A."/>
            <person name="Brescovit A.D."/>
            <person name="Santos A.J."/>
        </authorList>
    </citation>
    <scope>NUCLEOTIDE SEQUENCE</scope>
    <source>
        <tissue evidence="1">Shoot tissue taken approximately 20 cm above the soil surface</tissue>
    </source>
</reference>
<protein>
    <submittedName>
        <fullName evidence="1">Uncharacterized protein</fullName>
    </submittedName>
</protein>
<proteinExistence type="predicted"/>
<reference evidence="1" key="2">
    <citation type="journal article" date="2015" name="Data Brief">
        <title>Shoot transcriptome of the giant reed, Arundo donax.</title>
        <authorList>
            <person name="Barrero R.A."/>
            <person name="Guerrero F.D."/>
            <person name="Moolhuijzen P."/>
            <person name="Goolsby J.A."/>
            <person name="Tidwell J."/>
            <person name="Bellgard S.E."/>
            <person name="Bellgard M.I."/>
        </authorList>
    </citation>
    <scope>NUCLEOTIDE SEQUENCE</scope>
    <source>
        <tissue evidence="1">Shoot tissue taken approximately 20 cm above the soil surface</tissue>
    </source>
</reference>